<dbReference type="Proteomes" id="UP001634394">
    <property type="component" value="Unassembled WGS sequence"/>
</dbReference>
<feature type="compositionally biased region" description="Basic residues" evidence="3">
    <location>
        <begin position="848"/>
        <end position="863"/>
    </location>
</feature>
<dbReference type="Gene3D" id="3.30.160.60">
    <property type="entry name" value="Classic Zinc Finger"/>
    <property type="match status" value="1"/>
</dbReference>
<feature type="region of interest" description="Disordered" evidence="3">
    <location>
        <begin position="1"/>
        <end position="49"/>
    </location>
</feature>
<dbReference type="CDD" id="cd19756">
    <property type="entry name" value="Bbox2"/>
    <property type="match status" value="1"/>
</dbReference>
<keyword evidence="1" id="KW-0862">Zinc</keyword>
<dbReference type="PANTHER" id="PTHR25462">
    <property type="entry name" value="BONUS, ISOFORM C-RELATED"/>
    <property type="match status" value="1"/>
</dbReference>
<feature type="compositionally biased region" description="Low complexity" evidence="3">
    <location>
        <begin position="838"/>
        <end position="847"/>
    </location>
</feature>
<feature type="region of interest" description="Disordered" evidence="3">
    <location>
        <begin position="575"/>
        <end position="595"/>
    </location>
</feature>
<gene>
    <name evidence="5" type="ORF">ACJMK2_019230</name>
</gene>
<evidence type="ECO:0000259" key="4">
    <source>
        <dbReference type="PROSITE" id="PS50119"/>
    </source>
</evidence>
<keyword evidence="1" id="KW-0479">Metal-binding</keyword>
<feature type="compositionally biased region" description="Polar residues" evidence="3">
    <location>
        <begin position="824"/>
        <end position="834"/>
    </location>
</feature>
<sequence length="863" mass="96381">MADHEDYVRQPTVESTVPSSVPMDHSNGDAIDHSVPQPSEGTTEVEHPASQPVQLIEVTVPSVGDVMVPLKEEAKEYTEMQPTIDVEDIVKKATSGTHFCSLHMLEKFEENIVCVTCEELICPLCMRDQHREHQIVSLNAVTEFHAARNALLERAEKLANYQKTVSDMHNTRVQLVAEIQASARKLNETIQKSIEELIAEVKEKHDEIVAYVSNYEASCVKKLSGELQTLCELENLANPLCKAVNNSLTRFDPQWKAQYTVLKEKVEEACQKCGDSLSSVPNIYPGMITLPEEKFSKLAPSIVTFQQICGRLHPEVTNIVVNKVKVKKESEECDSSDTSDTDHQQVEEPPVVETAKKIQQLEPIEMERNFTKIIHVPQQRQPTLQAELIKKMDGEGVIATYSKARPKSKRYTPAQERALRGLLPEHLEFKLVSFDILTIEEGCGVMIKTGSWLSDRTQILIGKLMNIGITEESQTDTDIFTIRIFNDPLKRKKFEFAQDRILKEICSTNEIVCHFRLDKSGDLSNELYRELVSLKHIASPRMFDSKFLSGSKVRENCFKLSKPAAKTVVLKVTPNKPKETVPTPSEKSLPVGKRGELVGGYVPERRGVNPSPHKKVEWKVHIPDSSGDTKMSVPTPKRTGSIPVVHEENIKIEEIDKPSLNTSLTSHKQVLNSKDSVTSTPGQPQVIMVSLVGENKIEHEAVKINPDQSKSTKKRKGSRESDQSNGPKRKKQATSKQVKSAVQKHVKATIRKSIRTPIKKRNNSEDETLVRKGNLSNISTPVRKGKLSKISPHAKKGNLSKNSAPVKKGNVTLKKSPIKKGTITKRSSPVSKKVNTSKKLAPTAKAKAPVKRVPKKNLKKKAD</sequence>
<evidence type="ECO:0000256" key="1">
    <source>
        <dbReference type="PROSITE-ProRule" id="PRU00024"/>
    </source>
</evidence>
<dbReference type="GO" id="GO:0008270">
    <property type="term" value="F:zinc ion binding"/>
    <property type="evidence" value="ECO:0007669"/>
    <property type="project" value="UniProtKB-KW"/>
</dbReference>
<accession>A0ABD3UHC9</accession>
<comment type="caution">
    <text evidence="5">The sequence shown here is derived from an EMBL/GenBank/DDBJ whole genome shotgun (WGS) entry which is preliminary data.</text>
</comment>
<reference evidence="5 6" key="1">
    <citation type="submission" date="2024-11" db="EMBL/GenBank/DDBJ databases">
        <title>Chromosome-level genome assembly of the freshwater bivalve Anodonta woodiana.</title>
        <authorList>
            <person name="Chen X."/>
        </authorList>
    </citation>
    <scope>NUCLEOTIDE SEQUENCE [LARGE SCALE GENOMIC DNA]</scope>
    <source>
        <strain evidence="5">MN2024</strain>
        <tissue evidence="5">Gills</tissue>
    </source>
</reference>
<dbReference type="EMBL" id="JBJQND010000016">
    <property type="protein sequence ID" value="KAL3848365.1"/>
    <property type="molecule type" value="Genomic_DNA"/>
</dbReference>
<feature type="domain" description="B box-type" evidence="4">
    <location>
        <begin position="95"/>
        <end position="138"/>
    </location>
</feature>
<keyword evidence="1" id="KW-0863">Zinc-finger</keyword>
<organism evidence="5 6">
    <name type="scientific">Sinanodonta woodiana</name>
    <name type="common">Chinese pond mussel</name>
    <name type="synonym">Anodonta woodiana</name>
    <dbReference type="NCBI Taxonomy" id="1069815"/>
    <lineage>
        <taxon>Eukaryota</taxon>
        <taxon>Metazoa</taxon>
        <taxon>Spiralia</taxon>
        <taxon>Lophotrochozoa</taxon>
        <taxon>Mollusca</taxon>
        <taxon>Bivalvia</taxon>
        <taxon>Autobranchia</taxon>
        <taxon>Heteroconchia</taxon>
        <taxon>Palaeoheterodonta</taxon>
        <taxon>Unionida</taxon>
        <taxon>Unionoidea</taxon>
        <taxon>Unionidae</taxon>
        <taxon>Unioninae</taxon>
        <taxon>Sinanodonta</taxon>
    </lineage>
</organism>
<feature type="compositionally biased region" description="Basic residues" evidence="3">
    <location>
        <begin position="742"/>
        <end position="761"/>
    </location>
</feature>
<dbReference type="AlphaFoldDB" id="A0ABD3UHC9"/>
<dbReference type="PANTHER" id="PTHR25462:SF305">
    <property type="entry name" value="RING-TYPE DOMAIN-CONTAINING PROTEIN"/>
    <property type="match status" value="1"/>
</dbReference>
<name>A0ABD3UHC9_SINWO</name>
<feature type="region of interest" description="Disordered" evidence="3">
    <location>
        <begin position="330"/>
        <end position="351"/>
    </location>
</feature>
<feature type="region of interest" description="Disordered" evidence="3">
    <location>
        <begin position="699"/>
        <end position="863"/>
    </location>
</feature>
<protein>
    <recommendedName>
        <fullName evidence="4">B box-type domain-containing protein</fullName>
    </recommendedName>
</protein>
<dbReference type="SUPFAM" id="SSF57845">
    <property type="entry name" value="B-box zinc-binding domain"/>
    <property type="match status" value="1"/>
</dbReference>
<keyword evidence="6" id="KW-1185">Reference proteome</keyword>
<evidence type="ECO:0000256" key="3">
    <source>
        <dbReference type="SAM" id="MobiDB-lite"/>
    </source>
</evidence>
<evidence type="ECO:0000256" key="2">
    <source>
        <dbReference type="SAM" id="Coils"/>
    </source>
</evidence>
<dbReference type="PROSITE" id="PS50119">
    <property type="entry name" value="ZF_BBOX"/>
    <property type="match status" value="1"/>
</dbReference>
<dbReference type="InterPro" id="IPR000315">
    <property type="entry name" value="Znf_B-box"/>
</dbReference>
<feature type="compositionally biased region" description="Basic residues" evidence="3">
    <location>
        <begin position="783"/>
        <end position="798"/>
    </location>
</feature>
<evidence type="ECO:0000313" key="6">
    <source>
        <dbReference type="Proteomes" id="UP001634394"/>
    </source>
</evidence>
<keyword evidence="2" id="KW-0175">Coiled coil</keyword>
<dbReference type="Pfam" id="PF00643">
    <property type="entry name" value="zf-B_box"/>
    <property type="match status" value="1"/>
</dbReference>
<evidence type="ECO:0000313" key="5">
    <source>
        <dbReference type="EMBL" id="KAL3848366.1"/>
    </source>
</evidence>
<proteinExistence type="predicted"/>
<dbReference type="EMBL" id="JBJQND010000016">
    <property type="protein sequence ID" value="KAL3848366.1"/>
    <property type="molecule type" value="Genomic_DNA"/>
</dbReference>
<feature type="coiled-coil region" evidence="2">
    <location>
        <begin position="176"/>
        <end position="207"/>
    </location>
</feature>
<dbReference type="InterPro" id="IPR047153">
    <property type="entry name" value="TRIM45/56/19-like"/>
</dbReference>